<evidence type="ECO:0000256" key="5">
    <source>
        <dbReference type="ARBA" id="ARBA00023065"/>
    </source>
</evidence>
<feature type="domain" description="Potassium channel" evidence="10">
    <location>
        <begin position="127"/>
        <end position="182"/>
    </location>
</feature>
<dbReference type="GO" id="GO:0030322">
    <property type="term" value="P:stabilization of membrane potential"/>
    <property type="evidence" value="ECO:0007669"/>
    <property type="project" value="TreeGrafter"/>
</dbReference>
<evidence type="ECO:0000256" key="6">
    <source>
        <dbReference type="ARBA" id="ARBA00023136"/>
    </source>
</evidence>
<feature type="transmembrane region" description="Helical" evidence="9">
    <location>
        <begin position="249"/>
        <end position="269"/>
    </location>
</feature>
<evidence type="ECO:0000256" key="7">
    <source>
        <dbReference type="ARBA" id="ARBA00023303"/>
    </source>
</evidence>
<dbReference type="PANTHER" id="PTHR11003:SF335">
    <property type="entry name" value="POTASSIUM CHANNEL DOMAIN-CONTAINING PROTEIN"/>
    <property type="match status" value="1"/>
</dbReference>
<keyword evidence="6 9" id="KW-0472">Membrane</keyword>
<dbReference type="OrthoDB" id="297496at2759"/>
<feature type="transmembrane region" description="Helical" evidence="9">
    <location>
        <begin position="31"/>
        <end position="51"/>
    </location>
</feature>
<dbReference type="InterPro" id="IPR003280">
    <property type="entry name" value="2pore_dom_K_chnl"/>
</dbReference>
<reference evidence="11" key="1">
    <citation type="journal article" date="2014" name="Nat. Genet.">
        <title>Genome and transcriptome of the porcine whipworm Trichuris suis.</title>
        <authorList>
            <person name="Jex A.R."/>
            <person name="Nejsum P."/>
            <person name="Schwarz E.M."/>
            <person name="Hu L."/>
            <person name="Young N.D."/>
            <person name="Hall R.S."/>
            <person name="Korhonen P.K."/>
            <person name="Liao S."/>
            <person name="Thamsborg S."/>
            <person name="Xia J."/>
            <person name="Xu P."/>
            <person name="Wang S."/>
            <person name="Scheerlinck J.P."/>
            <person name="Hofmann A."/>
            <person name="Sternberg P.W."/>
            <person name="Wang J."/>
            <person name="Gasser R.B."/>
        </authorList>
    </citation>
    <scope>NUCLEOTIDE SEQUENCE [LARGE SCALE GENOMIC DNA]</scope>
    <source>
        <strain evidence="11">DCEP-RM93F</strain>
    </source>
</reference>
<feature type="transmembrane region" description="Helical" evidence="9">
    <location>
        <begin position="220"/>
        <end position="243"/>
    </location>
</feature>
<gene>
    <name evidence="11" type="ORF">M514_03419</name>
</gene>
<dbReference type="GO" id="GO:0015271">
    <property type="term" value="F:outward rectifier potassium channel activity"/>
    <property type="evidence" value="ECO:0007669"/>
    <property type="project" value="TreeGrafter"/>
</dbReference>
<comment type="similarity">
    <text evidence="8">Belongs to the two pore domain potassium channel (TC 1.A.1.8) family.</text>
</comment>
<evidence type="ECO:0000313" key="11">
    <source>
        <dbReference type="EMBL" id="KFD68084.1"/>
    </source>
</evidence>
<comment type="subcellular location">
    <subcellularLocation>
        <location evidence="1">Membrane</location>
        <topology evidence="1">Multi-pass membrane protein</topology>
    </subcellularLocation>
</comment>
<dbReference type="EMBL" id="KL367508">
    <property type="protein sequence ID" value="KFD68084.1"/>
    <property type="molecule type" value="Genomic_DNA"/>
</dbReference>
<dbReference type="PROSITE" id="PS51257">
    <property type="entry name" value="PROKAR_LIPOPROTEIN"/>
    <property type="match status" value="1"/>
</dbReference>
<keyword evidence="3 8" id="KW-0812">Transmembrane</keyword>
<proteinExistence type="inferred from homology"/>
<dbReference type="GO" id="GO:0005886">
    <property type="term" value="C:plasma membrane"/>
    <property type="evidence" value="ECO:0007669"/>
    <property type="project" value="TreeGrafter"/>
</dbReference>
<dbReference type="InterPro" id="IPR013099">
    <property type="entry name" value="K_chnl_dom"/>
</dbReference>
<name>A0A085NF38_9BILA</name>
<sequence>MDRSKRTRWSWLLNAFGACSTCCTKLNKWHVLPFILLIAYTLAGGILFYLIESQGRGISQETAVVEGTSFKRKLESHQTQMTWRMWRILQGRNRTLRTSQAKQMWRWYDMVLLKNLRICSHRSAAYDEKWDFWSSVYYAVTVYTTIGYGDITPRTTTGKVLTMMYALIGIPLMLYILKSWGLMLLLWAQAAARLVRRLTSRLGKKWREPTAELRRRSTELPLTIAFLIVVIWLCFSAALFLAIEEGWNYMTSFYFLFISFTTIGFGDVVPVNRGKTLLCIIPVIIGLSAVSMTITLLQEKIEDMFETMRDRIELEYRKAQIDPSTSRLTIKEGPEDVYEQMRCLEAEITAEQWILLRMMNKAQRHVLVDLWRKRTNMRNVGTQTPTSQTEEEMQTYFDERGEHRPSYIYNVIE</sequence>
<dbReference type="PRINTS" id="PR01333">
    <property type="entry name" value="2POREKCHANEL"/>
</dbReference>
<dbReference type="GO" id="GO:0022841">
    <property type="term" value="F:potassium ion leak channel activity"/>
    <property type="evidence" value="ECO:0007669"/>
    <property type="project" value="TreeGrafter"/>
</dbReference>
<dbReference type="Proteomes" id="UP000030758">
    <property type="component" value="Unassembled WGS sequence"/>
</dbReference>
<dbReference type="PANTHER" id="PTHR11003">
    <property type="entry name" value="POTASSIUM CHANNEL, SUBFAMILY K"/>
    <property type="match status" value="1"/>
</dbReference>
<keyword evidence="7 8" id="KW-0407">Ion channel</keyword>
<keyword evidence="5 8" id="KW-0406">Ion transport</keyword>
<dbReference type="Gene3D" id="1.10.287.70">
    <property type="match status" value="1"/>
</dbReference>
<keyword evidence="4 9" id="KW-1133">Transmembrane helix</keyword>
<evidence type="ECO:0000259" key="10">
    <source>
        <dbReference type="Pfam" id="PF07885"/>
    </source>
</evidence>
<evidence type="ECO:0000256" key="1">
    <source>
        <dbReference type="ARBA" id="ARBA00004141"/>
    </source>
</evidence>
<evidence type="ECO:0000256" key="3">
    <source>
        <dbReference type="ARBA" id="ARBA00022692"/>
    </source>
</evidence>
<evidence type="ECO:0000256" key="4">
    <source>
        <dbReference type="ARBA" id="ARBA00022989"/>
    </source>
</evidence>
<evidence type="ECO:0000256" key="9">
    <source>
        <dbReference type="SAM" id="Phobius"/>
    </source>
</evidence>
<evidence type="ECO:0000256" key="2">
    <source>
        <dbReference type="ARBA" id="ARBA00022448"/>
    </source>
</evidence>
<evidence type="ECO:0000256" key="8">
    <source>
        <dbReference type="RuleBase" id="RU003857"/>
    </source>
</evidence>
<feature type="transmembrane region" description="Helical" evidence="9">
    <location>
        <begin position="276"/>
        <end position="297"/>
    </location>
</feature>
<dbReference type="AlphaFoldDB" id="A0A085NF38"/>
<keyword evidence="2 8" id="KW-0813">Transport</keyword>
<accession>A0A085NF38</accession>
<dbReference type="SUPFAM" id="SSF81324">
    <property type="entry name" value="Voltage-gated potassium channels"/>
    <property type="match status" value="2"/>
</dbReference>
<organism evidence="11">
    <name type="scientific">Trichuris suis</name>
    <name type="common">pig whipworm</name>
    <dbReference type="NCBI Taxonomy" id="68888"/>
    <lineage>
        <taxon>Eukaryota</taxon>
        <taxon>Metazoa</taxon>
        <taxon>Ecdysozoa</taxon>
        <taxon>Nematoda</taxon>
        <taxon>Enoplea</taxon>
        <taxon>Dorylaimia</taxon>
        <taxon>Trichinellida</taxon>
        <taxon>Trichuridae</taxon>
        <taxon>Trichuris</taxon>
    </lineage>
</organism>
<feature type="domain" description="Potassium channel" evidence="10">
    <location>
        <begin position="228"/>
        <end position="301"/>
    </location>
</feature>
<protein>
    <recommendedName>
        <fullName evidence="10">Potassium channel domain-containing protein</fullName>
    </recommendedName>
</protein>
<dbReference type="Pfam" id="PF07885">
    <property type="entry name" value="Ion_trans_2"/>
    <property type="match status" value="2"/>
</dbReference>